<feature type="transmembrane region" description="Helical" evidence="1">
    <location>
        <begin position="31"/>
        <end position="51"/>
    </location>
</feature>
<proteinExistence type="predicted"/>
<accession>A0AA36GXA0</accession>
<name>A0AA36GXA0_CYLNA</name>
<comment type="caution">
    <text evidence="2">The sequence shown here is derived from an EMBL/GenBank/DDBJ whole genome shotgun (WGS) entry which is preliminary data.</text>
</comment>
<evidence type="ECO:0000256" key="1">
    <source>
        <dbReference type="SAM" id="Phobius"/>
    </source>
</evidence>
<keyword evidence="3" id="KW-1185">Reference proteome</keyword>
<sequence>MHGINSLLASCSRVLGPIAVTDMFGYFGPQLVWVFQFGVWAVLLAIFAIFYKRLVPLEMPKVAEEEEEEARWASSCVFDKVEVVHGVEYLTWMRTDESGCFTECFKNNACIALWYYKDEGRCFLSSTGNVSFPCDPDEICYTLHRDEEDSVCARYVDV</sequence>
<dbReference type="EMBL" id="CATQJL010000223">
    <property type="protein sequence ID" value="CAJ0600028.1"/>
    <property type="molecule type" value="Genomic_DNA"/>
</dbReference>
<dbReference type="InterPro" id="IPR036259">
    <property type="entry name" value="MFS_trans_sf"/>
</dbReference>
<keyword evidence="1" id="KW-0812">Transmembrane</keyword>
<evidence type="ECO:0000313" key="2">
    <source>
        <dbReference type="EMBL" id="CAJ0600028.1"/>
    </source>
</evidence>
<gene>
    <name evidence="2" type="ORF">CYNAS_LOCUS12011</name>
</gene>
<dbReference type="Proteomes" id="UP001176961">
    <property type="component" value="Unassembled WGS sequence"/>
</dbReference>
<keyword evidence="1" id="KW-1133">Transmembrane helix</keyword>
<dbReference type="SUPFAM" id="SSF103473">
    <property type="entry name" value="MFS general substrate transporter"/>
    <property type="match status" value="1"/>
</dbReference>
<keyword evidence="1" id="KW-0472">Membrane</keyword>
<evidence type="ECO:0000313" key="3">
    <source>
        <dbReference type="Proteomes" id="UP001176961"/>
    </source>
</evidence>
<reference evidence="2" key="1">
    <citation type="submission" date="2023-07" db="EMBL/GenBank/DDBJ databases">
        <authorList>
            <consortium name="CYATHOMIX"/>
        </authorList>
    </citation>
    <scope>NUCLEOTIDE SEQUENCE</scope>
    <source>
        <strain evidence="2">N/A</strain>
    </source>
</reference>
<protein>
    <submittedName>
        <fullName evidence="2">Uncharacterized protein</fullName>
    </submittedName>
</protein>
<organism evidence="2 3">
    <name type="scientific">Cylicocyclus nassatus</name>
    <name type="common">Nematode worm</name>
    <dbReference type="NCBI Taxonomy" id="53992"/>
    <lineage>
        <taxon>Eukaryota</taxon>
        <taxon>Metazoa</taxon>
        <taxon>Ecdysozoa</taxon>
        <taxon>Nematoda</taxon>
        <taxon>Chromadorea</taxon>
        <taxon>Rhabditida</taxon>
        <taxon>Rhabditina</taxon>
        <taxon>Rhabditomorpha</taxon>
        <taxon>Strongyloidea</taxon>
        <taxon>Strongylidae</taxon>
        <taxon>Cylicocyclus</taxon>
    </lineage>
</organism>
<dbReference type="AlphaFoldDB" id="A0AA36GXA0"/>